<dbReference type="Pfam" id="PF07729">
    <property type="entry name" value="FCD"/>
    <property type="match status" value="1"/>
</dbReference>
<dbReference type="RefSeq" id="WP_203196517.1">
    <property type="nucleotide sequence ID" value="NZ_CP063362.1"/>
</dbReference>
<dbReference type="Gene3D" id="1.20.120.530">
    <property type="entry name" value="GntR ligand-binding domain-like"/>
    <property type="match status" value="1"/>
</dbReference>
<dbReference type="SUPFAM" id="SSF46785">
    <property type="entry name" value="Winged helix' DNA-binding domain"/>
    <property type="match status" value="1"/>
</dbReference>
<proteinExistence type="predicted"/>
<evidence type="ECO:0000256" key="3">
    <source>
        <dbReference type="ARBA" id="ARBA00023163"/>
    </source>
</evidence>
<dbReference type="PANTHER" id="PTHR43537:SF24">
    <property type="entry name" value="GLUCONATE OPERON TRANSCRIPTIONAL REPRESSOR"/>
    <property type="match status" value="1"/>
</dbReference>
<dbReference type="SMART" id="SM00345">
    <property type="entry name" value="HTH_GNTR"/>
    <property type="match status" value="1"/>
</dbReference>
<evidence type="ECO:0000256" key="1">
    <source>
        <dbReference type="ARBA" id="ARBA00023015"/>
    </source>
</evidence>
<evidence type="ECO:0000313" key="6">
    <source>
        <dbReference type="Proteomes" id="UP000596427"/>
    </source>
</evidence>
<keyword evidence="6" id="KW-1185">Reference proteome</keyword>
<dbReference type="InterPro" id="IPR008920">
    <property type="entry name" value="TF_FadR/GntR_C"/>
</dbReference>
<organism evidence="5 6">
    <name type="scientific">Xanthobacter dioxanivorans</name>
    <dbReference type="NCBI Taxonomy" id="2528964"/>
    <lineage>
        <taxon>Bacteria</taxon>
        <taxon>Pseudomonadati</taxon>
        <taxon>Pseudomonadota</taxon>
        <taxon>Alphaproteobacteria</taxon>
        <taxon>Hyphomicrobiales</taxon>
        <taxon>Xanthobacteraceae</taxon>
        <taxon>Xanthobacter</taxon>
    </lineage>
</organism>
<keyword evidence="3" id="KW-0804">Transcription</keyword>
<dbReference type="GO" id="GO:0003700">
    <property type="term" value="F:DNA-binding transcription factor activity"/>
    <property type="evidence" value="ECO:0007669"/>
    <property type="project" value="InterPro"/>
</dbReference>
<dbReference type="AlphaFoldDB" id="A0A974PTS3"/>
<accession>A0A974PTS3</accession>
<sequence>MNLRVSPRTVQGQAVEKLRSAILAGMFKPGDRLIEADLCELLGVSRPSVREALRSLEAERLIAIIPNRGPQIPILSWQEAQEIYQVRSLLEGEAAALSALRSRPEDHKRMREALAKFGKATRQGEKVLQITSTGELYDVILNTCGNRIIEEILRGLLARINFLRERSMSLPGRAKFSLKEMTGLCDAIERGDADAARAAAIHHVEQACAAAREAYDRDARRD</sequence>
<dbReference type="SMART" id="SM00895">
    <property type="entry name" value="FCD"/>
    <property type="match status" value="1"/>
</dbReference>
<dbReference type="Pfam" id="PF00392">
    <property type="entry name" value="GntR"/>
    <property type="match status" value="1"/>
</dbReference>
<dbReference type="InterPro" id="IPR036388">
    <property type="entry name" value="WH-like_DNA-bd_sf"/>
</dbReference>
<protein>
    <submittedName>
        <fullName evidence="5">GntR family transcriptional regulator</fullName>
    </submittedName>
</protein>
<dbReference type="KEGG" id="xdi:EZH22_12915"/>
<name>A0A974PTS3_9HYPH</name>
<dbReference type="CDD" id="cd07377">
    <property type="entry name" value="WHTH_GntR"/>
    <property type="match status" value="1"/>
</dbReference>
<dbReference type="Proteomes" id="UP000596427">
    <property type="component" value="Chromosome"/>
</dbReference>
<feature type="domain" description="HTH gntR-type" evidence="4">
    <location>
        <begin position="8"/>
        <end position="75"/>
    </location>
</feature>
<dbReference type="GO" id="GO:0003677">
    <property type="term" value="F:DNA binding"/>
    <property type="evidence" value="ECO:0007669"/>
    <property type="project" value="UniProtKB-KW"/>
</dbReference>
<dbReference type="InterPro" id="IPR000524">
    <property type="entry name" value="Tscrpt_reg_HTH_GntR"/>
</dbReference>
<evidence type="ECO:0000256" key="2">
    <source>
        <dbReference type="ARBA" id="ARBA00023125"/>
    </source>
</evidence>
<reference evidence="5 6" key="1">
    <citation type="submission" date="2020-10" db="EMBL/GenBank/DDBJ databases">
        <title>Degradation of 1,4-Dioxane by Xanthobacter sp. YN2, via a Novel Group-2 Soluble Di-Iron Monooxygenase.</title>
        <authorList>
            <person name="Ma F."/>
            <person name="Wang Y."/>
            <person name="Yang J."/>
            <person name="Guo H."/>
            <person name="Su D."/>
            <person name="Yu L."/>
        </authorList>
    </citation>
    <scope>NUCLEOTIDE SEQUENCE [LARGE SCALE GENOMIC DNA]</scope>
    <source>
        <strain evidence="5 6">YN2</strain>
    </source>
</reference>
<dbReference type="InterPro" id="IPR036390">
    <property type="entry name" value="WH_DNA-bd_sf"/>
</dbReference>
<dbReference type="EMBL" id="CP063362">
    <property type="protein sequence ID" value="QRG09614.1"/>
    <property type="molecule type" value="Genomic_DNA"/>
</dbReference>
<dbReference type="PANTHER" id="PTHR43537">
    <property type="entry name" value="TRANSCRIPTIONAL REGULATOR, GNTR FAMILY"/>
    <property type="match status" value="1"/>
</dbReference>
<keyword evidence="2" id="KW-0238">DNA-binding</keyword>
<dbReference type="InterPro" id="IPR011711">
    <property type="entry name" value="GntR_C"/>
</dbReference>
<evidence type="ECO:0000259" key="4">
    <source>
        <dbReference type="PROSITE" id="PS50949"/>
    </source>
</evidence>
<dbReference type="Gene3D" id="1.10.10.10">
    <property type="entry name" value="Winged helix-like DNA-binding domain superfamily/Winged helix DNA-binding domain"/>
    <property type="match status" value="1"/>
</dbReference>
<evidence type="ECO:0000313" key="5">
    <source>
        <dbReference type="EMBL" id="QRG09614.1"/>
    </source>
</evidence>
<keyword evidence="1" id="KW-0805">Transcription regulation</keyword>
<dbReference type="SUPFAM" id="SSF48008">
    <property type="entry name" value="GntR ligand-binding domain-like"/>
    <property type="match status" value="1"/>
</dbReference>
<gene>
    <name evidence="5" type="ORF">EZH22_12915</name>
</gene>
<dbReference type="PROSITE" id="PS50949">
    <property type="entry name" value="HTH_GNTR"/>
    <property type="match status" value="1"/>
</dbReference>